<dbReference type="GO" id="GO:0000287">
    <property type="term" value="F:magnesium ion binding"/>
    <property type="evidence" value="ECO:0007669"/>
    <property type="project" value="UniProtKB-UniRule"/>
</dbReference>
<dbReference type="SMART" id="SM00874">
    <property type="entry name" value="B5"/>
    <property type="match status" value="1"/>
</dbReference>
<evidence type="ECO:0000256" key="6">
    <source>
        <dbReference type="ARBA" id="ARBA00022598"/>
    </source>
</evidence>
<evidence type="ECO:0000256" key="3">
    <source>
        <dbReference type="ARBA" id="ARBA00011209"/>
    </source>
</evidence>
<sequence>MRISFDWLKDFIDLKDTPEQVADILTSLGLEVEGMETIEDIPGGLSGVVVGEVLDCWPHPNADRLKLTKVNVGNDDLLQIVCGAPNIAKGQKVLIALVGTTLHPLGKDPLTIKLGKIRGEESQGMICAEDELGIGDSHDGVKVLDKNARIGQKASEYLGLNSDTILEIGLTPNRADATNHLGVAKDILAWYRIHREGQWDLKVPKIAEHSLVNHLKEMNVVVANSDHCPRYSGVCLTNIKVGPSPDWLQKRLLAMDQKPVNNVVDITNYVMYEMGQPLHAFDYDKIPGHTIHVMTQDESTEFITLDGISRKLRSTDLMICDGNKIPMCIAGVLGGVGSGISEQTSTIFIESAHFNASKVRTTSMFHLIRTQAAKCFEKGTDPNITLTALERAVYLLQSVCNAEIASDWIDVYPQKIVSPEIQVSLEEVRTLTGINLDGEQLKQILFAMDMSVTDHRNGHYVVEVPTNKPDVRRSADLIEEIARVYGYDQIPVPDQIKMSFPIPLLSGHPLRKYCSDWLVARGLNEIMNISLTSSEMCMKSSIWDKNQLIYINNTSNVSLDVMSPSLALGGLSTILLNQNRQQNDLAFFEFGKSYLREESEIIELQKMGIWLTGFETAIHWSNPKPLSNSIFNIKSLVEGLLSSIGIHHVELNTGGAEEVWAYHLVWSKNQKNLVKAGLLNQNLLQTFQIKKPVFYAEFSIDVLQITQSQQKVTYKDVSKYPSVSRDLALILDKNISFDQLKKVAFSLNINLLKHIDLFDIYENENQLGADKKSYALSFIFESLDHLMTSEEIEKVMERLIKAFESKVGAIIRR</sequence>
<dbReference type="InterPro" id="IPR045864">
    <property type="entry name" value="aa-tRNA-synth_II/BPL/LPL"/>
</dbReference>
<keyword evidence="5 16" id="KW-0820">tRNA-binding</keyword>
<dbReference type="InterPro" id="IPR005147">
    <property type="entry name" value="tRNA_synthase_B5-dom"/>
</dbReference>
<dbReference type="PROSITE" id="PS51483">
    <property type="entry name" value="B5"/>
    <property type="match status" value="1"/>
</dbReference>
<keyword evidence="11 16" id="KW-0694">RNA-binding</keyword>
<dbReference type="CDD" id="cd02796">
    <property type="entry name" value="tRNA_bind_bactPheRS"/>
    <property type="match status" value="1"/>
</dbReference>
<reference evidence="20 21" key="1">
    <citation type="submission" date="2020-10" db="EMBL/GenBank/DDBJ databases">
        <title>Connecting structure to function with the recovery of over 1000 high-quality activated sludge metagenome-assembled genomes encoding full-length rRNA genes using long-read sequencing.</title>
        <authorList>
            <person name="Singleton C.M."/>
            <person name="Petriglieri F."/>
            <person name="Kristensen J.M."/>
            <person name="Kirkegaard R.H."/>
            <person name="Michaelsen T.Y."/>
            <person name="Andersen M.H."/>
            <person name="Karst S.M."/>
            <person name="Dueholm M.S."/>
            <person name="Nielsen P.H."/>
            <person name="Albertsen M."/>
        </authorList>
    </citation>
    <scope>NUCLEOTIDE SEQUENCE [LARGE SCALE GENOMIC DNA]</scope>
    <source>
        <strain evidence="20">Ribe_18-Q3-R11-54_BAT3C.373</strain>
    </source>
</reference>
<evidence type="ECO:0000256" key="11">
    <source>
        <dbReference type="ARBA" id="ARBA00022884"/>
    </source>
</evidence>
<feature type="binding site" evidence="15">
    <location>
        <position position="480"/>
    </location>
    <ligand>
        <name>Mg(2+)</name>
        <dbReference type="ChEBI" id="CHEBI:18420"/>
        <note>shared with alpha subunit</note>
    </ligand>
</feature>
<dbReference type="InterPro" id="IPR036690">
    <property type="entry name" value="Fdx_antiC-bd_sf"/>
</dbReference>
<comment type="similarity">
    <text evidence="2 15">Belongs to the phenylalanyl-tRNA synthetase beta subunit family. Type 1 subfamily.</text>
</comment>
<feature type="binding site" evidence="15">
    <location>
        <position position="470"/>
    </location>
    <ligand>
        <name>Mg(2+)</name>
        <dbReference type="ChEBI" id="CHEBI:18420"/>
        <note>shared with alpha subunit</note>
    </ligand>
</feature>
<keyword evidence="4 15" id="KW-0963">Cytoplasm</keyword>
<dbReference type="PANTHER" id="PTHR10947:SF0">
    <property type="entry name" value="PHENYLALANINE--TRNA LIGASE BETA SUBUNIT"/>
    <property type="match status" value="1"/>
</dbReference>
<evidence type="ECO:0000259" key="17">
    <source>
        <dbReference type="PROSITE" id="PS50886"/>
    </source>
</evidence>
<keyword evidence="10 15" id="KW-0460">Magnesium</keyword>
<comment type="caution">
    <text evidence="20">The sequence shown here is derived from an EMBL/GenBank/DDBJ whole genome shotgun (WGS) entry which is preliminary data.</text>
</comment>
<dbReference type="GO" id="GO:0006432">
    <property type="term" value="P:phenylalanyl-tRNA aminoacylation"/>
    <property type="evidence" value="ECO:0007669"/>
    <property type="project" value="UniProtKB-UniRule"/>
</dbReference>
<feature type="binding site" evidence="15">
    <location>
        <position position="476"/>
    </location>
    <ligand>
        <name>Mg(2+)</name>
        <dbReference type="ChEBI" id="CHEBI:18420"/>
        <note>shared with alpha subunit</note>
    </ligand>
</feature>
<dbReference type="InterPro" id="IPR009061">
    <property type="entry name" value="DNA-bd_dom_put_sf"/>
</dbReference>
<evidence type="ECO:0000256" key="16">
    <source>
        <dbReference type="PROSITE-ProRule" id="PRU00209"/>
    </source>
</evidence>
<comment type="subcellular location">
    <subcellularLocation>
        <location evidence="1 15">Cytoplasm</location>
    </subcellularLocation>
</comment>
<accession>A0A9D7SAZ9</accession>
<evidence type="ECO:0000256" key="5">
    <source>
        <dbReference type="ARBA" id="ARBA00022555"/>
    </source>
</evidence>
<dbReference type="InterPro" id="IPR002547">
    <property type="entry name" value="tRNA-bd_dom"/>
</dbReference>
<keyword evidence="12 15" id="KW-0648">Protein biosynthesis</keyword>
<dbReference type="SMART" id="SM00873">
    <property type="entry name" value="B3_4"/>
    <property type="match status" value="1"/>
</dbReference>
<protein>
    <recommendedName>
        <fullName evidence="15">Phenylalanine--tRNA ligase beta subunit</fullName>
        <ecNumber evidence="15">6.1.1.20</ecNumber>
    </recommendedName>
    <alternativeName>
        <fullName evidence="15">Phenylalanyl-tRNA synthetase beta subunit</fullName>
        <shortName evidence="15">PheRS</shortName>
    </alternativeName>
</protein>
<dbReference type="Gene3D" id="3.30.930.10">
    <property type="entry name" value="Bira Bifunctional Protein, Domain 2"/>
    <property type="match status" value="1"/>
</dbReference>
<dbReference type="SUPFAM" id="SSF50249">
    <property type="entry name" value="Nucleic acid-binding proteins"/>
    <property type="match status" value="1"/>
</dbReference>
<keyword evidence="9 15" id="KW-0067">ATP-binding</keyword>
<dbReference type="Gene3D" id="2.40.50.140">
    <property type="entry name" value="Nucleic acid-binding proteins"/>
    <property type="match status" value="1"/>
</dbReference>
<dbReference type="InterPro" id="IPR012340">
    <property type="entry name" value="NA-bd_OB-fold"/>
</dbReference>
<dbReference type="InterPro" id="IPR041616">
    <property type="entry name" value="PheRS_beta_core"/>
</dbReference>
<keyword evidence="13 15" id="KW-0030">Aminoacyl-tRNA synthetase</keyword>
<dbReference type="Pfam" id="PF03483">
    <property type="entry name" value="B3_4"/>
    <property type="match status" value="1"/>
</dbReference>
<dbReference type="GO" id="GO:0004826">
    <property type="term" value="F:phenylalanine-tRNA ligase activity"/>
    <property type="evidence" value="ECO:0007669"/>
    <property type="project" value="UniProtKB-UniRule"/>
</dbReference>
<keyword evidence="6 15" id="KW-0436">Ligase</keyword>
<dbReference type="SUPFAM" id="SSF56037">
    <property type="entry name" value="PheT/TilS domain"/>
    <property type="match status" value="1"/>
</dbReference>
<dbReference type="NCBIfam" id="TIGR00472">
    <property type="entry name" value="pheT_bact"/>
    <property type="match status" value="1"/>
</dbReference>
<dbReference type="SUPFAM" id="SSF55681">
    <property type="entry name" value="Class II aaRS and biotin synthetases"/>
    <property type="match status" value="1"/>
</dbReference>
<evidence type="ECO:0000256" key="2">
    <source>
        <dbReference type="ARBA" id="ARBA00008653"/>
    </source>
</evidence>
<dbReference type="FunFam" id="2.40.50.140:FF:000045">
    <property type="entry name" value="Phenylalanine--tRNA ligase beta subunit"/>
    <property type="match status" value="1"/>
</dbReference>
<dbReference type="Gene3D" id="3.50.40.10">
    <property type="entry name" value="Phenylalanyl-trna Synthetase, Chain B, domain 3"/>
    <property type="match status" value="1"/>
</dbReference>
<keyword evidence="7 15" id="KW-0479">Metal-binding</keyword>
<evidence type="ECO:0000259" key="18">
    <source>
        <dbReference type="PROSITE" id="PS51447"/>
    </source>
</evidence>
<dbReference type="InterPro" id="IPR033714">
    <property type="entry name" value="tRNA_bind_bactPheRS"/>
</dbReference>
<evidence type="ECO:0000256" key="7">
    <source>
        <dbReference type="ARBA" id="ARBA00022723"/>
    </source>
</evidence>
<dbReference type="InterPro" id="IPR005146">
    <property type="entry name" value="B3/B4_tRNA-bd"/>
</dbReference>
<evidence type="ECO:0000259" key="19">
    <source>
        <dbReference type="PROSITE" id="PS51483"/>
    </source>
</evidence>
<dbReference type="InterPro" id="IPR005121">
    <property type="entry name" value="Fdx_antiC-bd"/>
</dbReference>
<dbReference type="InterPro" id="IPR045060">
    <property type="entry name" value="Phe-tRNA-ligase_IIc_bsu"/>
</dbReference>
<dbReference type="PROSITE" id="PS50886">
    <property type="entry name" value="TRBD"/>
    <property type="match status" value="1"/>
</dbReference>
<evidence type="ECO:0000256" key="15">
    <source>
        <dbReference type="HAMAP-Rule" id="MF_00283"/>
    </source>
</evidence>
<dbReference type="SUPFAM" id="SSF54991">
    <property type="entry name" value="Anticodon-binding domain of PheRS"/>
    <property type="match status" value="1"/>
</dbReference>
<dbReference type="Gene3D" id="3.30.70.380">
    <property type="entry name" value="Ferrodoxin-fold anticodon-binding domain"/>
    <property type="match status" value="1"/>
</dbReference>
<evidence type="ECO:0000256" key="4">
    <source>
        <dbReference type="ARBA" id="ARBA00022490"/>
    </source>
</evidence>
<dbReference type="Pfam" id="PF17759">
    <property type="entry name" value="tRNA_synthFbeta"/>
    <property type="match status" value="1"/>
</dbReference>
<evidence type="ECO:0000256" key="14">
    <source>
        <dbReference type="ARBA" id="ARBA00049255"/>
    </source>
</evidence>
<dbReference type="GO" id="GO:0009328">
    <property type="term" value="C:phenylalanine-tRNA ligase complex"/>
    <property type="evidence" value="ECO:0007669"/>
    <property type="project" value="TreeGrafter"/>
</dbReference>
<feature type="domain" description="TRNA-binding" evidence="17">
    <location>
        <begin position="42"/>
        <end position="155"/>
    </location>
</feature>
<dbReference type="Pfam" id="PF01588">
    <property type="entry name" value="tRNA_bind"/>
    <property type="match status" value="1"/>
</dbReference>
<evidence type="ECO:0000256" key="8">
    <source>
        <dbReference type="ARBA" id="ARBA00022741"/>
    </source>
</evidence>
<name>A0A9D7SAZ9_9BACT</name>
<dbReference type="Proteomes" id="UP000808349">
    <property type="component" value="Unassembled WGS sequence"/>
</dbReference>
<feature type="binding site" evidence="15">
    <location>
        <position position="479"/>
    </location>
    <ligand>
        <name>Mg(2+)</name>
        <dbReference type="ChEBI" id="CHEBI:18420"/>
        <note>shared with alpha subunit</note>
    </ligand>
</feature>
<comment type="cofactor">
    <cofactor evidence="15">
        <name>Mg(2+)</name>
        <dbReference type="ChEBI" id="CHEBI:18420"/>
    </cofactor>
    <text evidence="15">Binds 2 magnesium ions per tetramer.</text>
</comment>
<feature type="domain" description="FDX-ACB" evidence="18">
    <location>
        <begin position="718"/>
        <end position="812"/>
    </location>
</feature>
<keyword evidence="8 15" id="KW-0547">Nucleotide-binding</keyword>
<dbReference type="AlphaFoldDB" id="A0A9D7SAZ9"/>
<dbReference type="HAMAP" id="MF_00283">
    <property type="entry name" value="Phe_tRNA_synth_beta1"/>
    <property type="match status" value="1"/>
</dbReference>
<dbReference type="EC" id="6.1.1.20" evidence="15"/>
<dbReference type="InterPro" id="IPR004532">
    <property type="entry name" value="Phe-tRNA-ligase_IIc_bsu_bact"/>
</dbReference>
<evidence type="ECO:0000256" key="9">
    <source>
        <dbReference type="ARBA" id="ARBA00022840"/>
    </source>
</evidence>
<dbReference type="PROSITE" id="PS51447">
    <property type="entry name" value="FDX_ACB"/>
    <property type="match status" value="1"/>
</dbReference>
<dbReference type="GO" id="GO:0000049">
    <property type="term" value="F:tRNA binding"/>
    <property type="evidence" value="ECO:0007669"/>
    <property type="project" value="UniProtKB-UniRule"/>
</dbReference>
<comment type="subunit">
    <text evidence="3 15">Tetramer of two alpha and two beta subunits.</text>
</comment>
<feature type="domain" description="B5" evidence="19">
    <location>
        <begin position="416"/>
        <end position="492"/>
    </location>
</feature>
<dbReference type="PANTHER" id="PTHR10947">
    <property type="entry name" value="PHENYLALANYL-TRNA SYNTHETASE BETA CHAIN AND LEUCINE-RICH REPEAT-CONTAINING PROTEIN 47"/>
    <property type="match status" value="1"/>
</dbReference>
<dbReference type="GO" id="GO:0005524">
    <property type="term" value="F:ATP binding"/>
    <property type="evidence" value="ECO:0007669"/>
    <property type="project" value="UniProtKB-UniRule"/>
</dbReference>
<dbReference type="Pfam" id="PF03147">
    <property type="entry name" value="FDX-ACB"/>
    <property type="match status" value="1"/>
</dbReference>
<proteinExistence type="inferred from homology"/>
<evidence type="ECO:0000256" key="1">
    <source>
        <dbReference type="ARBA" id="ARBA00004496"/>
    </source>
</evidence>
<evidence type="ECO:0000256" key="13">
    <source>
        <dbReference type="ARBA" id="ARBA00023146"/>
    </source>
</evidence>
<evidence type="ECO:0000256" key="10">
    <source>
        <dbReference type="ARBA" id="ARBA00022842"/>
    </source>
</evidence>
<dbReference type="SUPFAM" id="SSF46955">
    <property type="entry name" value="Putative DNA-binding domain"/>
    <property type="match status" value="1"/>
</dbReference>
<comment type="catalytic activity">
    <reaction evidence="14 15">
        <text>tRNA(Phe) + L-phenylalanine + ATP = L-phenylalanyl-tRNA(Phe) + AMP + diphosphate + H(+)</text>
        <dbReference type="Rhea" id="RHEA:19413"/>
        <dbReference type="Rhea" id="RHEA-COMP:9668"/>
        <dbReference type="Rhea" id="RHEA-COMP:9699"/>
        <dbReference type="ChEBI" id="CHEBI:15378"/>
        <dbReference type="ChEBI" id="CHEBI:30616"/>
        <dbReference type="ChEBI" id="CHEBI:33019"/>
        <dbReference type="ChEBI" id="CHEBI:58095"/>
        <dbReference type="ChEBI" id="CHEBI:78442"/>
        <dbReference type="ChEBI" id="CHEBI:78531"/>
        <dbReference type="ChEBI" id="CHEBI:456215"/>
        <dbReference type="EC" id="6.1.1.20"/>
    </reaction>
</comment>
<gene>
    <name evidence="15" type="primary">pheT</name>
    <name evidence="20" type="ORF">IPO85_14365</name>
</gene>
<dbReference type="SMART" id="SM00896">
    <property type="entry name" value="FDX-ACB"/>
    <property type="match status" value="1"/>
</dbReference>
<organism evidence="20 21">
    <name type="scientific">Candidatus Defluviibacterium haderslevense</name>
    <dbReference type="NCBI Taxonomy" id="2981993"/>
    <lineage>
        <taxon>Bacteria</taxon>
        <taxon>Pseudomonadati</taxon>
        <taxon>Bacteroidota</taxon>
        <taxon>Saprospiria</taxon>
        <taxon>Saprospirales</taxon>
        <taxon>Saprospiraceae</taxon>
        <taxon>Candidatus Defluviibacterium</taxon>
    </lineage>
</organism>
<dbReference type="NCBIfam" id="NF045760">
    <property type="entry name" value="YtpR"/>
    <property type="match status" value="1"/>
</dbReference>
<dbReference type="Gene3D" id="3.30.56.10">
    <property type="match status" value="2"/>
</dbReference>
<evidence type="ECO:0000313" key="20">
    <source>
        <dbReference type="EMBL" id="MBK9718666.1"/>
    </source>
</evidence>
<evidence type="ECO:0000313" key="21">
    <source>
        <dbReference type="Proteomes" id="UP000808349"/>
    </source>
</evidence>
<dbReference type="InterPro" id="IPR020825">
    <property type="entry name" value="Phe-tRNA_synthase-like_B3/B4"/>
</dbReference>
<dbReference type="EMBL" id="JADKFW010000012">
    <property type="protein sequence ID" value="MBK9718666.1"/>
    <property type="molecule type" value="Genomic_DNA"/>
</dbReference>
<dbReference type="Pfam" id="PF03484">
    <property type="entry name" value="B5"/>
    <property type="match status" value="1"/>
</dbReference>
<evidence type="ECO:0000256" key="12">
    <source>
        <dbReference type="ARBA" id="ARBA00022917"/>
    </source>
</evidence>